<keyword evidence="3 5" id="KW-0067">ATP-binding</keyword>
<name>A0A544TWB5_9BACI</name>
<feature type="domain" description="ABC transporter" evidence="4">
    <location>
        <begin position="3"/>
        <end position="219"/>
    </location>
</feature>
<dbReference type="SUPFAM" id="SSF52540">
    <property type="entry name" value="P-loop containing nucleoside triphosphate hydrolases"/>
    <property type="match status" value="1"/>
</dbReference>
<dbReference type="EMBL" id="VDGI01000001">
    <property type="protein sequence ID" value="TQR21745.1"/>
    <property type="molecule type" value="Genomic_DNA"/>
</dbReference>
<evidence type="ECO:0000313" key="5">
    <source>
        <dbReference type="EMBL" id="TQR21745.1"/>
    </source>
</evidence>
<dbReference type="InterPro" id="IPR017871">
    <property type="entry name" value="ABC_transporter-like_CS"/>
</dbReference>
<dbReference type="AlphaFoldDB" id="A0A544TWB5"/>
<protein>
    <submittedName>
        <fullName evidence="5">ABC transporter ATP-binding protein</fullName>
    </submittedName>
</protein>
<evidence type="ECO:0000256" key="1">
    <source>
        <dbReference type="ARBA" id="ARBA00022448"/>
    </source>
</evidence>
<evidence type="ECO:0000313" key="6">
    <source>
        <dbReference type="Proteomes" id="UP000316626"/>
    </source>
</evidence>
<keyword evidence="6" id="KW-1185">Reference proteome</keyword>
<dbReference type="InterPro" id="IPR003593">
    <property type="entry name" value="AAA+_ATPase"/>
</dbReference>
<evidence type="ECO:0000256" key="2">
    <source>
        <dbReference type="ARBA" id="ARBA00022741"/>
    </source>
</evidence>
<proteinExistence type="predicted"/>
<comment type="caution">
    <text evidence="5">The sequence shown here is derived from an EMBL/GenBank/DDBJ whole genome shotgun (WGS) entry which is preliminary data.</text>
</comment>
<keyword evidence="1" id="KW-0813">Transport</keyword>
<dbReference type="GO" id="GO:0016887">
    <property type="term" value="F:ATP hydrolysis activity"/>
    <property type="evidence" value="ECO:0007669"/>
    <property type="project" value="InterPro"/>
</dbReference>
<dbReference type="PROSITE" id="PS00211">
    <property type="entry name" value="ABC_TRANSPORTER_1"/>
    <property type="match status" value="1"/>
</dbReference>
<evidence type="ECO:0000256" key="3">
    <source>
        <dbReference type="ARBA" id="ARBA00022840"/>
    </source>
</evidence>
<dbReference type="Proteomes" id="UP000316626">
    <property type="component" value="Unassembled WGS sequence"/>
</dbReference>
<dbReference type="InterPro" id="IPR051782">
    <property type="entry name" value="ABC_Transporter_VariousFunc"/>
</dbReference>
<dbReference type="GO" id="GO:0005524">
    <property type="term" value="F:ATP binding"/>
    <property type="evidence" value="ECO:0007669"/>
    <property type="project" value="UniProtKB-KW"/>
</dbReference>
<sequence length="224" mass="25106">MIVEGRSLLKKYSENQGLEDVSFSLCAGRIIALAGGNGAGKSTLIRLLIGEEQSDSGEIHWAVERSIRYMPDEVNFPAALTAEEILQLLAGLKKVSIIEREKVLKRVGLWDFRKQKVSQFSKGMRQRLNLAQSLLGEEQLLILDEPTNGLDILWIAELKQILKEQKVKGKTVLFSTHLLSFAEELADDVLLLHEGKILLHGAIQDALSETSCEHLEELFMNRVM</sequence>
<keyword evidence="2" id="KW-0547">Nucleotide-binding</keyword>
<dbReference type="RefSeq" id="WP_142640871.1">
    <property type="nucleotide sequence ID" value="NZ_VDGI01000001.1"/>
</dbReference>
<organism evidence="5 6">
    <name type="scientific">Psychrobacillus vulpis</name>
    <dbReference type="NCBI Taxonomy" id="2325572"/>
    <lineage>
        <taxon>Bacteria</taxon>
        <taxon>Bacillati</taxon>
        <taxon>Bacillota</taxon>
        <taxon>Bacilli</taxon>
        <taxon>Bacillales</taxon>
        <taxon>Bacillaceae</taxon>
        <taxon>Psychrobacillus</taxon>
    </lineage>
</organism>
<gene>
    <name evidence="5" type="ORF">FG384_01975</name>
</gene>
<dbReference type="SMART" id="SM00382">
    <property type="entry name" value="AAA"/>
    <property type="match status" value="1"/>
</dbReference>
<dbReference type="Pfam" id="PF00005">
    <property type="entry name" value="ABC_tran"/>
    <property type="match status" value="1"/>
</dbReference>
<dbReference type="InterPro" id="IPR027417">
    <property type="entry name" value="P-loop_NTPase"/>
</dbReference>
<dbReference type="OrthoDB" id="2353216at2"/>
<dbReference type="PANTHER" id="PTHR42939">
    <property type="entry name" value="ABC TRANSPORTER ATP-BINDING PROTEIN ALBC-RELATED"/>
    <property type="match status" value="1"/>
</dbReference>
<accession>A0A544TWB5</accession>
<evidence type="ECO:0000259" key="4">
    <source>
        <dbReference type="PROSITE" id="PS50893"/>
    </source>
</evidence>
<dbReference type="PANTHER" id="PTHR42939:SF1">
    <property type="entry name" value="ABC TRANSPORTER ATP-BINDING PROTEIN ALBC-RELATED"/>
    <property type="match status" value="1"/>
</dbReference>
<dbReference type="InterPro" id="IPR003439">
    <property type="entry name" value="ABC_transporter-like_ATP-bd"/>
</dbReference>
<reference evidence="5 6" key="1">
    <citation type="submission" date="2019-06" db="EMBL/GenBank/DDBJ databases">
        <title>Psychrobacillus vulpis sp. nov., a new species isolated from feces of a red fox that inhabits in The Tablas de Daimiel Natural Park, Albacete, Spain.</title>
        <authorList>
            <person name="Rodriguez M."/>
            <person name="Reina J.C."/>
            <person name="Bejar V."/>
            <person name="Llamas I."/>
        </authorList>
    </citation>
    <scope>NUCLEOTIDE SEQUENCE [LARGE SCALE GENOMIC DNA]</scope>
    <source>
        <strain evidence="5 6">Z8</strain>
    </source>
</reference>
<dbReference type="CDD" id="cd03230">
    <property type="entry name" value="ABC_DR_subfamily_A"/>
    <property type="match status" value="1"/>
</dbReference>
<dbReference type="Gene3D" id="3.40.50.300">
    <property type="entry name" value="P-loop containing nucleotide triphosphate hydrolases"/>
    <property type="match status" value="1"/>
</dbReference>
<dbReference type="PROSITE" id="PS50893">
    <property type="entry name" value="ABC_TRANSPORTER_2"/>
    <property type="match status" value="1"/>
</dbReference>